<protein>
    <recommendedName>
        <fullName evidence="3">FbpB family small basic protein</fullName>
    </recommendedName>
</protein>
<proteinExistence type="predicted"/>
<dbReference type="AlphaFoldDB" id="A0A917WVY8"/>
<dbReference type="Proteomes" id="UP000618460">
    <property type="component" value="Unassembled WGS sequence"/>
</dbReference>
<dbReference type="RefSeq" id="WP_229666741.1">
    <property type="nucleotide sequence ID" value="NZ_BMLG01000016.1"/>
</dbReference>
<keyword evidence="2" id="KW-1185">Reference proteome</keyword>
<sequence>MTRSNNISFQELVAENKREIMENKEIMDKITDRIEEKIHATINNNVSS</sequence>
<reference evidence="1" key="2">
    <citation type="submission" date="2020-09" db="EMBL/GenBank/DDBJ databases">
        <authorList>
            <person name="Sun Q."/>
            <person name="Zhou Y."/>
        </authorList>
    </citation>
    <scope>NUCLEOTIDE SEQUENCE</scope>
    <source>
        <strain evidence="1">CGMCC 1.6333</strain>
    </source>
</reference>
<dbReference type="EMBL" id="BMLG01000016">
    <property type="protein sequence ID" value="GGM37605.1"/>
    <property type="molecule type" value="Genomic_DNA"/>
</dbReference>
<reference evidence="1" key="1">
    <citation type="journal article" date="2014" name="Int. J. Syst. Evol. Microbiol.">
        <title>Complete genome sequence of Corynebacterium casei LMG S-19264T (=DSM 44701T), isolated from a smear-ripened cheese.</title>
        <authorList>
            <consortium name="US DOE Joint Genome Institute (JGI-PGF)"/>
            <person name="Walter F."/>
            <person name="Albersmeier A."/>
            <person name="Kalinowski J."/>
            <person name="Ruckert C."/>
        </authorList>
    </citation>
    <scope>NUCLEOTIDE SEQUENCE</scope>
    <source>
        <strain evidence="1">CGMCC 1.6333</strain>
    </source>
</reference>
<dbReference type="Pfam" id="PF13040">
    <property type="entry name" value="Fur_reg_FbpB"/>
    <property type="match status" value="1"/>
</dbReference>
<dbReference type="InterPro" id="IPR025004">
    <property type="entry name" value="SenN/SenS"/>
</dbReference>
<accession>A0A917WVY8</accession>
<gene>
    <name evidence="1" type="ORF">GCM10011351_24760</name>
</gene>
<evidence type="ECO:0000313" key="2">
    <source>
        <dbReference type="Proteomes" id="UP000618460"/>
    </source>
</evidence>
<evidence type="ECO:0008006" key="3">
    <source>
        <dbReference type="Google" id="ProtNLM"/>
    </source>
</evidence>
<evidence type="ECO:0000313" key="1">
    <source>
        <dbReference type="EMBL" id="GGM37605.1"/>
    </source>
</evidence>
<name>A0A917WVY8_9BACI</name>
<comment type="caution">
    <text evidence="1">The sequence shown here is derived from an EMBL/GenBank/DDBJ whole genome shotgun (WGS) entry which is preliminary data.</text>
</comment>
<organism evidence="1 2">
    <name type="scientific">Paraliobacillus quinghaiensis</name>
    <dbReference type="NCBI Taxonomy" id="470815"/>
    <lineage>
        <taxon>Bacteria</taxon>
        <taxon>Bacillati</taxon>
        <taxon>Bacillota</taxon>
        <taxon>Bacilli</taxon>
        <taxon>Bacillales</taxon>
        <taxon>Bacillaceae</taxon>
        <taxon>Paraliobacillus</taxon>
    </lineage>
</organism>